<feature type="transmembrane region" description="Helical" evidence="1">
    <location>
        <begin position="58"/>
        <end position="77"/>
    </location>
</feature>
<feature type="transmembrane region" description="Helical" evidence="1">
    <location>
        <begin position="20"/>
        <end position="38"/>
    </location>
</feature>
<keyword evidence="3" id="KW-1185">Reference proteome</keyword>
<gene>
    <name evidence="2" type="ORF">SAMEA104719789_00650</name>
</gene>
<keyword evidence="1" id="KW-0472">Membrane</keyword>
<dbReference type="OrthoDB" id="1448102at2"/>
<sequence>MKGQDYFENTSSEKNLGFKLIIGLTAFMIFSILAIRLYSLSTLQVAPDPTLYAEPAWYNYTVIFLSVVALGMLYLTYQYKKNGVYGTILSLFIIILINPEFSLLRTLAPMFTLFIFVGYGLFEIIPKWKFFK</sequence>
<feature type="transmembrane region" description="Helical" evidence="1">
    <location>
        <begin position="84"/>
        <end position="101"/>
    </location>
</feature>
<dbReference type="RefSeq" id="WP_119059083.1">
    <property type="nucleotide sequence ID" value="NZ_UNSC01000002.1"/>
</dbReference>
<organism evidence="2 3">
    <name type="scientific">Candidatus Ornithobacterium hominis</name>
    <dbReference type="NCBI Taxonomy" id="2497989"/>
    <lineage>
        <taxon>Bacteria</taxon>
        <taxon>Pseudomonadati</taxon>
        <taxon>Bacteroidota</taxon>
        <taxon>Flavobacteriia</taxon>
        <taxon>Flavobacteriales</taxon>
        <taxon>Weeksellaceae</taxon>
        <taxon>Ornithobacterium</taxon>
    </lineage>
</organism>
<dbReference type="Proteomes" id="UP000262142">
    <property type="component" value="Unassembled WGS sequence"/>
</dbReference>
<proteinExistence type="predicted"/>
<dbReference type="EMBL" id="UNSC01000002">
    <property type="protein sequence ID" value="SZD71600.1"/>
    <property type="molecule type" value="Genomic_DNA"/>
</dbReference>
<reference evidence="2 3" key="1">
    <citation type="submission" date="2018-09" db="EMBL/GenBank/DDBJ databases">
        <authorList>
            <consortium name="Pathogen Informatics"/>
        </authorList>
    </citation>
    <scope>NUCLEOTIDE SEQUENCE [LARGE SCALE GENOMIC DNA]</scope>
    <source>
        <strain evidence="2 3">OH-22767</strain>
    </source>
</reference>
<protein>
    <submittedName>
        <fullName evidence="2">Uncharacterized protein</fullName>
    </submittedName>
</protein>
<accession>A0A383TWJ9</accession>
<feature type="transmembrane region" description="Helical" evidence="1">
    <location>
        <begin position="107"/>
        <end position="125"/>
    </location>
</feature>
<evidence type="ECO:0000313" key="3">
    <source>
        <dbReference type="Proteomes" id="UP000262142"/>
    </source>
</evidence>
<evidence type="ECO:0000256" key="1">
    <source>
        <dbReference type="SAM" id="Phobius"/>
    </source>
</evidence>
<keyword evidence="1" id="KW-1133">Transmembrane helix</keyword>
<name>A0A383TWJ9_9FLAO</name>
<dbReference type="AlphaFoldDB" id="A0A383TWJ9"/>
<keyword evidence="1" id="KW-0812">Transmembrane</keyword>
<evidence type="ECO:0000313" key="2">
    <source>
        <dbReference type="EMBL" id="SZD71600.1"/>
    </source>
</evidence>